<reference evidence="4" key="1">
    <citation type="submission" date="2023-06" db="EMBL/GenBank/DDBJ databases">
        <title>Genomic of Parafulvivirga corallium.</title>
        <authorList>
            <person name="Wang G."/>
        </authorList>
    </citation>
    <scope>NUCLEOTIDE SEQUENCE</scope>
    <source>
        <strain evidence="4">BMA10</strain>
    </source>
</reference>
<evidence type="ECO:0000313" key="5">
    <source>
        <dbReference type="Proteomes" id="UP001172082"/>
    </source>
</evidence>
<evidence type="ECO:0000256" key="1">
    <source>
        <dbReference type="SAM" id="Phobius"/>
    </source>
</evidence>
<evidence type="ECO:0000313" key="4">
    <source>
        <dbReference type="EMBL" id="MDN5202885.1"/>
    </source>
</evidence>
<dbReference type="Pfam" id="PF22725">
    <property type="entry name" value="GFO_IDH_MocA_C3"/>
    <property type="match status" value="1"/>
</dbReference>
<dbReference type="InterPro" id="IPR036291">
    <property type="entry name" value="NAD(P)-bd_dom_sf"/>
</dbReference>
<dbReference type="PANTHER" id="PTHR43377">
    <property type="entry name" value="BILIVERDIN REDUCTASE A"/>
    <property type="match status" value="1"/>
</dbReference>
<dbReference type="Gene3D" id="3.40.50.720">
    <property type="entry name" value="NAD(P)-binding Rossmann-like Domain"/>
    <property type="match status" value="1"/>
</dbReference>
<dbReference type="PANTHER" id="PTHR43377:SF1">
    <property type="entry name" value="BILIVERDIN REDUCTASE A"/>
    <property type="match status" value="1"/>
</dbReference>
<feature type="domain" description="Gfo/Idh/MocA-like oxidoreductase N-terminal" evidence="2">
    <location>
        <begin position="37"/>
        <end position="157"/>
    </location>
</feature>
<evidence type="ECO:0000259" key="3">
    <source>
        <dbReference type="Pfam" id="PF22725"/>
    </source>
</evidence>
<dbReference type="EMBL" id="JAUJEA010000005">
    <property type="protein sequence ID" value="MDN5202885.1"/>
    <property type="molecule type" value="Genomic_DNA"/>
</dbReference>
<organism evidence="4 5">
    <name type="scientific">Splendidivirga corallicola</name>
    <dbReference type="NCBI Taxonomy" id="3051826"/>
    <lineage>
        <taxon>Bacteria</taxon>
        <taxon>Pseudomonadati</taxon>
        <taxon>Bacteroidota</taxon>
        <taxon>Cytophagia</taxon>
        <taxon>Cytophagales</taxon>
        <taxon>Splendidivirgaceae</taxon>
        <taxon>Splendidivirga</taxon>
    </lineage>
</organism>
<dbReference type="RefSeq" id="WP_346752904.1">
    <property type="nucleotide sequence ID" value="NZ_JAUJEA010000005.1"/>
</dbReference>
<dbReference type="SUPFAM" id="SSF55347">
    <property type="entry name" value="Glyceraldehyde-3-phosphate dehydrogenase-like, C-terminal domain"/>
    <property type="match status" value="1"/>
</dbReference>
<feature type="domain" description="GFO/IDH/MocA-like oxidoreductase" evidence="3">
    <location>
        <begin position="175"/>
        <end position="295"/>
    </location>
</feature>
<dbReference type="InterPro" id="IPR051450">
    <property type="entry name" value="Gfo/Idh/MocA_Oxidoreductases"/>
</dbReference>
<dbReference type="Gene3D" id="3.30.360.10">
    <property type="entry name" value="Dihydrodipicolinate Reductase, domain 2"/>
    <property type="match status" value="1"/>
</dbReference>
<keyword evidence="1" id="KW-0812">Transmembrane</keyword>
<comment type="caution">
    <text evidence="4">The sequence shown here is derived from an EMBL/GenBank/DDBJ whole genome shotgun (WGS) entry which is preliminary data.</text>
</comment>
<dbReference type="InterPro" id="IPR055170">
    <property type="entry name" value="GFO_IDH_MocA-like_dom"/>
</dbReference>
<accession>A0ABT8KQ60</accession>
<feature type="transmembrane region" description="Helical" evidence="1">
    <location>
        <begin position="12"/>
        <end position="29"/>
    </location>
</feature>
<name>A0ABT8KQ60_9BACT</name>
<keyword evidence="1" id="KW-0472">Membrane</keyword>
<gene>
    <name evidence="4" type="ORF">QQ008_15955</name>
</gene>
<protein>
    <submittedName>
        <fullName evidence="4">Gfo/Idh/MocA family oxidoreductase</fullName>
    </submittedName>
</protein>
<dbReference type="InterPro" id="IPR000683">
    <property type="entry name" value="Gfo/Idh/MocA-like_OxRdtase_N"/>
</dbReference>
<keyword evidence="5" id="KW-1185">Reference proteome</keyword>
<dbReference type="Proteomes" id="UP001172082">
    <property type="component" value="Unassembled WGS sequence"/>
</dbReference>
<dbReference type="SUPFAM" id="SSF51735">
    <property type="entry name" value="NAD(P)-binding Rossmann-fold domains"/>
    <property type="match status" value="1"/>
</dbReference>
<evidence type="ECO:0000259" key="2">
    <source>
        <dbReference type="Pfam" id="PF01408"/>
    </source>
</evidence>
<sequence length="376" mass="42552">MIIPLRFCKQYFCFIIGIIAILNTALLNAQNTSDSPLKVGIVGLSHDHVHWIFNREDRGDIKLIGIAEPNQALVQRYSKWYNLDQTLFHSSLKEMLDKTNPDAVLAFNPIYEHLEVVKEAAPRGIHVMVEKPLAVSVDHAQQMKKLAEEHNIQLLTNYETTWYASNQEAHNIVHDSKTIGPLRKIVVHDGHQGPKEIGISQEFLQWLTDPVKNGGGAIIDFGCYGANLITWLMKGQRPSSITAVTKQIKPDVYPKVDDDANIILTYPETVGIIQASWNWPVSRKDMELYGKTGYIFCDYGENMRIRENEKEKLKPVKAKSLQDPYDDPFAYFAAIIKGKVKPEPFEPSSLENNMIVVEILELAKKSASKGKTIKLK</sequence>
<keyword evidence="1" id="KW-1133">Transmembrane helix</keyword>
<proteinExistence type="predicted"/>
<dbReference type="Pfam" id="PF01408">
    <property type="entry name" value="GFO_IDH_MocA"/>
    <property type="match status" value="1"/>
</dbReference>